<dbReference type="EMBL" id="RRYP01001804">
    <property type="protein sequence ID" value="TNV85477.1"/>
    <property type="molecule type" value="Genomic_DNA"/>
</dbReference>
<keyword evidence="2" id="KW-1185">Reference proteome</keyword>
<name>A0A8J8P062_HALGN</name>
<dbReference type="AlphaFoldDB" id="A0A8J8P062"/>
<reference evidence="1" key="1">
    <citation type="submission" date="2019-06" db="EMBL/GenBank/DDBJ databases">
        <authorList>
            <person name="Zheng W."/>
        </authorList>
    </citation>
    <scope>NUCLEOTIDE SEQUENCE</scope>
    <source>
        <strain evidence="1">QDHG01</strain>
    </source>
</reference>
<organism evidence="1 2">
    <name type="scientific">Halteria grandinella</name>
    <dbReference type="NCBI Taxonomy" id="5974"/>
    <lineage>
        <taxon>Eukaryota</taxon>
        <taxon>Sar</taxon>
        <taxon>Alveolata</taxon>
        <taxon>Ciliophora</taxon>
        <taxon>Intramacronucleata</taxon>
        <taxon>Spirotrichea</taxon>
        <taxon>Stichotrichia</taxon>
        <taxon>Sporadotrichida</taxon>
        <taxon>Halteriidae</taxon>
        <taxon>Halteria</taxon>
    </lineage>
</organism>
<sequence length="256" mass="30003">MKADRTNYQAKRNLIFCAVILLSLMLAISDARKTFLVKLQHPTILAPKVTAYDTSWKLINIGNKYMLVVDNQVQVEVGFDFAQKQGYYKDKSVKHWAFRNNYYFKQEFVTHPSIKLDTIFNGELFIELVKFRANVFWEFVWFPDQDKACLQAGYSSDPMTFLLRSGFNLLQCYKILIKTFTQWDQWDFNKIRNSGLFDSCTASTSTTAQVFRWDFYDDTSDIDHTWTPEITFDTASPPAIDMANTPWCFTLPYYVE</sequence>
<dbReference type="Proteomes" id="UP000785679">
    <property type="component" value="Unassembled WGS sequence"/>
</dbReference>
<gene>
    <name evidence="1" type="ORF">FGO68_gene3308</name>
</gene>
<comment type="caution">
    <text evidence="1">The sequence shown here is derived from an EMBL/GenBank/DDBJ whole genome shotgun (WGS) entry which is preliminary data.</text>
</comment>
<dbReference type="OrthoDB" id="325146at2759"/>
<proteinExistence type="predicted"/>
<evidence type="ECO:0000313" key="1">
    <source>
        <dbReference type="EMBL" id="TNV85477.1"/>
    </source>
</evidence>
<accession>A0A8J8P062</accession>
<evidence type="ECO:0000313" key="2">
    <source>
        <dbReference type="Proteomes" id="UP000785679"/>
    </source>
</evidence>
<protein>
    <submittedName>
        <fullName evidence="1">Uncharacterized protein</fullName>
    </submittedName>
</protein>